<sequence length="47" mass="5048">MLGYAPVSTAHQSNGAQTDELLAVGVDEDRLYVDKLTGASKREGRVQ</sequence>
<proteinExistence type="predicted"/>
<keyword evidence="3" id="KW-1185">Reference proteome</keyword>
<evidence type="ECO:0000313" key="3">
    <source>
        <dbReference type="Proteomes" id="UP000467428"/>
    </source>
</evidence>
<dbReference type="EMBL" id="AP022593">
    <property type="protein sequence ID" value="BBY49483.1"/>
    <property type="molecule type" value="Genomic_DNA"/>
</dbReference>
<name>A0A7I7RYA4_9MYCO</name>
<accession>A0A7I7RYA4</accession>
<organism evidence="2 3">
    <name type="scientific">Mycolicibacterium arabiense</name>
    <dbReference type="NCBI Taxonomy" id="1286181"/>
    <lineage>
        <taxon>Bacteria</taxon>
        <taxon>Bacillati</taxon>
        <taxon>Actinomycetota</taxon>
        <taxon>Actinomycetes</taxon>
        <taxon>Mycobacteriales</taxon>
        <taxon>Mycobacteriaceae</taxon>
        <taxon>Mycolicibacterium</taxon>
    </lineage>
</organism>
<gene>
    <name evidence="2" type="ORF">MARA_29510</name>
</gene>
<dbReference type="RefSeq" id="WP_163919115.1">
    <property type="nucleotide sequence ID" value="NZ_AP022593.1"/>
</dbReference>
<dbReference type="PROSITE" id="PS51736">
    <property type="entry name" value="RECOMBINASES_3"/>
    <property type="match status" value="1"/>
</dbReference>
<dbReference type="InterPro" id="IPR006119">
    <property type="entry name" value="Resolv_N"/>
</dbReference>
<dbReference type="SUPFAM" id="SSF53041">
    <property type="entry name" value="Resolvase-like"/>
    <property type="match status" value="1"/>
</dbReference>
<dbReference type="AlphaFoldDB" id="A0A7I7RYA4"/>
<protein>
    <recommendedName>
        <fullName evidence="1">Resolvase/invertase-type recombinase catalytic domain-containing protein</fullName>
    </recommendedName>
</protein>
<dbReference type="GO" id="GO:0003677">
    <property type="term" value="F:DNA binding"/>
    <property type="evidence" value="ECO:0007669"/>
    <property type="project" value="InterPro"/>
</dbReference>
<dbReference type="KEGG" id="marz:MARA_29510"/>
<feature type="domain" description="Resolvase/invertase-type recombinase catalytic" evidence="1">
    <location>
        <begin position="1"/>
        <end position="47"/>
    </location>
</feature>
<evidence type="ECO:0000259" key="1">
    <source>
        <dbReference type="PROSITE" id="PS51736"/>
    </source>
</evidence>
<dbReference type="GO" id="GO:0000150">
    <property type="term" value="F:DNA strand exchange activity"/>
    <property type="evidence" value="ECO:0007669"/>
    <property type="project" value="InterPro"/>
</dbReference>
<dbReference type="Proteomes" id="UP000467428">
    <property type="component" value="Chromosome"/>
</dbReference>
<geneLocation type="plasmid" evidence="3">
    <name>pjcm18538 dna</name>
</geneLocation>
<evidence type="ECO:0000313" key="2">
    <source>
        <dbReference type="EMBL" id="BBY49483.1"/>
    </source>
</evidence>
<reference evidence="2 3" key="1">
    <citation type="journal article" date="2019" name="Emerg. Microbes Infect.">
        <title>Comprehensive subspecies identification of 175 nontuberculous mycobacteria species based on 7547 genomic profiles.</title>
        <authorList>
            <person name="Matsumoto Y."/>
            <person name="Kinjo T."/>
            <person name="Motooka D."/>
            <person name="Nabeya D."/>
            <person name="Jung N."/>
            <person name="Uechi K."/>
            <person name="Horii T."/>
            <person name="Iida T."/>
            <person name="Fujita J."/>
            <person name="Nakamura S."/>
        </authorList>
    </citation>
    <scope>NUCLEOTIDE SEQUENCE [LARGE SCALE GENOMIC DNA]</scope>
    <source>
        <strain evidence="2 3">JCM 18538</strain>
    </source>
</reference>
<dbReference type="InterPro" id="IPR036162">
    <property type="entry name" value="Resolvase-like_N_sf"/>
</dbReference>